<sequence length="273" mass="32252">MKEIYEKLNKDPERRGELGPESRFKFNCHKGIACFNKCCGELEIFLSPYDILRMKRRFGKTSGEFLVEYTDMVVTDKNKLPFIKLRMAEGKQCKFVTKEGCSIYEDRPLACRYYPLGFAIGKRTMTEGEDFYFLIEESFCKGFKEDKEWVVKDWREREGIAKYESMNSDWIEVILNKKLLGKSVVPDEKTISMFILGAYDVDAFRVFVHESKFLQIFDLNDEELQLITENEEELMKFAHRWLRYALFREPTMYLKNRDEVNEPQKGSGCSSCQ</sequence>
<dbReference type="Proteomes" id="UP000060487">
    <property type="component" value="Unassembled WGS sequence"/>
</dbReference>
<keyword evidence="2" id="KW-1185">Reference proteome</keyword>
<comment type="caution">
    <text evidence="1">The sequence shown here is derived from an EMBL/GenBank/DDBJ whole genome shotgun (WGS) entry which is preliminary data.</text>
</comment>
<dbReference type="EMBL" id="LNQR01000058">
    <property type="protein sequence ID" value="KWT85873.1"/>
    <property type="molecule type" value="Genomic_DNA"/>
</dbReference>
<dbReference type="PANTHER" id="PTHR35866">
    <property type="entry name" value="PUTATIVE-RELATED"/>
    <property type="match status" value="1"/>
</dbReference>
<name>A0ABR5SF90_9BACT</name>
<dbReference type="RefSeq" id="WP_085052203.1">
    <property type="nucleotide sequence ID" value="NZ_LNQR01000058.1"/>
</dbReference>
<dbReference type="PANTHER" id="PTHR35866:SF1">
    <property type="entry name" value="YKGJ FAMILY CYSTEINE CLUSTER PROTEIN"/>
    <property type="match status" value="1"/>
</dbReference>
<organism evidence="1 2">
    <name type="scientific">Candidatus Magnetominusculus xianensis</name>
    <dbReference type="NCBI Taxonomy" id="1748249"/>
    <lineage>
        <taxon>Bacteria</taxon>
        <taxon>Pseudomonadati</taxon>
        <taxon>Nitrospirota</taxon>
        <taxon>Nitrospiria</taxon>
        <taxon>Nitrospirales</taxon>
        <taxon>Nitrospiraceae</taxon>
        <taxon>Candidatus Magnetominusculus</taxon>
    </lineage>
</organism>
<evidence type="ECO:0000313" key="1">
    <source>
        <dbReference type="EMBL" id="KWT85873.1"/>
    </source>
</evidence>
<evidence type="ECO:0000313" key="2">
    <source>
        <dbReference type="Proteomes" id="UP000060487"/>
    </source>
</evidence>
<proteinExistence type="predicted"/>
<dbReference type="InterPro" id="IPR005358">
    <property type="entry name" value="Puta_zinc/iron-chelating_dom"/>
</dbReference>
<accession>A0ABR5SF90</accession>
<protein>
    <submittedName>
        <fullName evidence="1">Fe-S oxidoreductase</fullName>
    </submittedName>
</protein>
<gene>
    <name evidence="1" type="ORF">ASN18_1582</name>
</gene>
<dbReference type="Pfam" id="PF03692">
    <property type="entry name" value="CxxCxxCC"/>
    <property type="match status" value="1"/>
</dbReference>
<reference evidence="1 2" key="1">
    <citation type="submission" date="2015-11" db="EMBL/GenBank/DDBJ databases">
        <authorList>
            <person name="Lin W."/>
        </authorList>
    </citation>
    <scope>NUCLEOTIDE SEQUENCE [LARGE SCALE GENOMIC DNA]</scope>
    <source>
        <strain evidence="1 2">HCH-1</strain>
    </source>
</reference>